<dbReference type="GO" id="GO:0046872">
    <property type="term" value="F:metal ion binding"/>
    <property type="evidence" value="ECO:0007669"/>
    <property type="project" value="UniProtKB-KW"/>
</dbReference>
<comment type="cofactor">
    <cofactor evidence="2">
        <name>Mg(2+)</name>
        <dbReference type="ChEBI" id="CHEBI:18420"/>
    </cofactor>
</comment>
<dbReference type="InterPro" id="IPR003018">
    <property type="entry name" value="GAF"/>
</dbReference>
<keyword evidence="13" id="KW-0460">Magnesium</keyword>
<dbReference type="Pfam" id="PF01590">
    <property type="entry name" value="GAF"/>
    <property type="match status" value="1"/>
</dbReference>
<evidence type="ECO:0000256" key="3">
    <source>
        <dbReference type="ARBA" id="ARBA00004496"/>
    </source>
</evidence>
<dbReference type="EC" id="2.7.3.9" evidence="5"/>
<dbReference type="InterPro" id="IPR006318">
    <property type="entry name" value="PTS_EI-like"/>
</dbReference>
<comment type="caution">
    <text evidence="15">The sequence shown here is derived from an EMBL/GenBank/DDBJ whole genome shotgun (WGS) entry which is preliminary data.</text>
</comment>
<evidence type="ECO:0000256" key="8">
    <source>
        <dbReference type="ARBA" id="ARBA00022597"/>
    </source>
</evidence>
<dbReference type="Proteomes" id="UP000307790">
    <property type="component" value="Unassembled WGS sequence"/>
</dbReference>
<evidence type="ECO:0000256" key="6">
    <source>
        <dbReference type="ARBA" id="ARBA00022448"/>
    </source>
</evidence>
<evidence type="ECO:0000256" key="1">
    <source>
        <dbReference type="ARBA" id="ARBA00000683"/>
    </source>
</evidence>
<dbReference type="GO" id="GO:0016301">
    <property type="term" value="F:kinase activity"/>
    <property type="evidence" value="ECO:0007669"/>
    <property type="project" value="UniProtKB-KW"/>
</dbReference>
<keyword evidence="12" id="KW-0418">Kinase</keyword>
<dbReference type="Pfam" id="PF00391">
    <property type="entry name" value="PEP-utilizers"/>
    <property type="match status" value="1"/>
</dbReference>
<dbReference type="InterPro" id="IPR008731">
    <property type="entry name" value="PTS_EIN"/>
</dbReference>
<keyword evidence="16" id="KW-1185">Reference proteome</keyword>
<keyword evidence="10" id="KW-0598">Phosphotransferase system</keyword>
<dbReference type="PANTHER" id="PTHR46244">
    <property type="entry name" value="PHOSPHOENOLPYRUVATE-PROTEIN PHOSPHOTRANSFERASE"/>
    <property type="match status" value="1"/>
</dbReference>
<reference evidence="15 16" key="1">
    <citation type="submission" date="2019-05" db="EMBL/GenBank/DDBJ databases">
        <title>Genome sequences of Thalassotalea litorea 1K03283.</title>
        <authorList>
            <person name="Zhang D."/>
        </authorList>
    </citation>
    <scope>NUCLEOTIDE SEQUENCE [LARGE SCALE GENOMIC DNA]</scope>
    <source>
        <strain evidence="15 16">MCCC 1K03283</strain>
    </source>
</reference>
<keyword evidence="7" id="KW-0963">Cytoplasm</keyword>
<dbReference type="InterPro" id="IPR036637">
    <property type="entry name" value="Phosphohistidine_dom_sf"/>
</dbReference>
<feature type="domain" description="GAF" evidence="14">
    <location>
        <begin position="17"/>
        <end position="164"/>
    </location>
</feature>
<dbReference type="SUPFAM" id="SSF47831">
    <property type="entry name" value="Enzyme I of the PEP:sugar phosphotransferase system HPr-binding (sub)domain"/>
    <property type="match status" value="1"/>
</dbReference>
<dbReference type="InterPro" id="IPR029016">
    <property type="entry name" value="GAF-like_dom_sf"/>
</dbReference>
<comment type="catalytic activity">
    <reaction evidence="1">
        <text>L-histidyl-[protein] + phosphoenolpyruvate = N(pros)-phospho-L-histidyl-[protein] + pyruvate</text>
        <dbReference type="Rhea" id="RHEA:23880"/>
        <dbReference type="Rhea" id="RHEA-COMP:9745"/>
        <dbReference type="Rhea" id="RHEA-COMP:9746"/>
        <dbReference type="ChEBI" id="CHEBI:15361"/>
        <dbReference type="ChEBI" id="CHEBI:29979"/>
        <dbReference type="ChEBI" id="CHEBI:58702"/>
        <dbReference type="ChEBI" id="CHEBI:64837"/>
        <dbReference type="EC" id="2.7.3.9"/>
    </reaction>
</comment>
<comment type="subcellular location">
    <subcellularLocation>
        <location evidence="3">Cytoplasm</location>
    </subcellularLocation>
</comment>
<keyword evidence="15" id="KW-0670">Pyruvate</keyword>
<dbReference type="RefSeq" id="WP_138320962.1">
    <property type="nucleotide sequence ID" value="NZ_VCBC01000016.1"/>
</dbReference>
<dbReference type="Pfam" id="PF02896">
    <property type="entry name" value="PEP-utilizers_C"/>
    <property type="match status" value="1"/>
</dbReference>
<dbReference type="SMART" id="SM00065">
    <property type="entry name" value="GAF"/>
    <property type="match status" value="1"/>
</dbReference>
<dbReference type="EMBL" id="VCBC01000016">
    <property type="protein sequence ID" value="TLU61465.1"/>
    <property type="molecule type" value="Genomic_DNA"/>
</dbReference>
<dbReference type="Gene3D" id="3.20.20.60">
    <property type="entry name" value="Phosphoenolpyruvate-binding domains"/>
    <property type="match status" value="1"/>
</dbReference>
<dbReference type="GO" id="GO:0009401">
    <property type="term" value="P:phosphoenolpyruvate-dependent sugar phosphotransferase system"/>
    <property type="evidence" value="ECO:0007669"/>
    <property type="project" value="UniProtKB-KW"/>
</dbReference>
<evidence type="ECO:0000313" key="16">
    <source>
        <dbReference type="Proteomes" id="UP000307790"/>
    </source>
</evidence>
<dbReference type="Gene3D" id="3.30.450.40">
    <property type="match status" value="1"/>
</dbReference>
<dbReference type="NCBIfam" id="NF008283">
    <property type="entry name" value="PRK11061.1"/>
    <property type="match status" value="1"/>
</dbReference>
<evidence type="ECO:0000259" key="14">
    <source>
        <dbReference type="SMART" id="SM00065"/>
    </source>
</evidence>
<gene>
    <name evidence="15" type="primary">ptsP</name>
    <name evidence="15" type="ORF">FE810_14595</name>
</gene>
<dbReference type="InterPro" id="IPR008279">
    <property type="entry name" value="PEP-util_enz_mobile_dom"/>
</dbReference>
<dbReference type="OrthoDB" id="9765468at2"/>
<evidence type="ECO:0000256" key="9">
    <source>
        <dbReference type="ARBA" id="ARBA00022679"/>
    </source>
</evidence>
<dbReference type="GO" id="GO:0005737">
    <property type="term" value="C:cytoplasm"/>
    <property type="evidence" value="ECO:0007669"/>
    <property type="project" value="UniProtKB-SubCell"/>
</dbReference>
<evidence type="ECO:0000256" key="4">
    <source>
        <dbReference type="ARBA" id="ARBA00007837"/>
    </source>
</evidence>
<dbReference type="InterPro" id="IPR000121">
    <property type="entry name" value="PEP_util_C"/>
</dbReference>
<keyword evidence="8" id="KW-0762">Sugar transport</keyword>
<dbReference type="SUPFAM" id="SSF55781">
    <property type="entry name" value="GAF domain-like"/>
    <property type="match status" value="1"/>
</dbReference>
<name>A0A5R9ID04_9GAMM</name>
<dbReference type="Pfam" id="PF05524">
    <property type="entry name" value="PEP-utilisers_N"/>
    <property type="match status" value="1"/>
</dbReference>
<keyword evidence="9 15" id="KW-0808">Transferase</keyword>
<dbReference type="InterPro" id="IPR036618">
    <property type="entry name" value="PtsI_HPr-bd_sf"/>
</dbReference>
<accession>A0A5R9ID04</accession>
<keyword evidence="11" id="KW-0479">Metal-binding</keyword>
<dbReference type="InterPro" id="IPR023151">
    <property type="entry name" value="PEP_util_CS"/>
</dbReference>
<dbReference type="AlphaFoldDB" id="A0A5R9ID04"/>
<comment type="similarity">
    <text evidence="4">Belongs to the PEP-utilizing enzyme family.</text>
</comment>
<organism evidence="15 16">
    <name type="scientific">Thalassotalea litorea</name>
    <dbReference type="NCBI Taxonomy" id="2020715"/>
    <lineage>
        <taxon>Bacteria</taxon>
        <taxon>Pseudomonadati</taxon>
        <taxon>Pseudomonadota</taxon>
        <taxon>Gammaproteobacteria</taxon>
        <taxon>Alteromonadales</taxon>
        <taxon>Colwelliaceae</taxon>
        <taxon>Thalassotalea</taxon>
    </lineage>
</organism>
<dbReference type="GO" id="GO:0008965">
    <property type="term" value="F:phosphoenolpyruvate-protein phosphotransferase activity"/>
    <property type="evidence" value="ECO:0007669"/>
    <property type="project" value="UniProtKB-EC"/>
</dbReference>
<evidence type="ECO:0000256" key="13">
    <source>
        <dbReference type="ARBA" id="ARBA00022842"/>
    </source>
</evidence>
<dbReference type="SUPFAM" id="SSF52009">
    <property type="entry name" value="Phosphohistidine domain"/>
    <property type="match status" value="1"/>
</dbReference>
<evidence type="ECO:0000256" key="2">
    <source>
        <dbReference type="ARBA" id="ARBA00001946"/>
    </source>
</evidence>
<evidence type="ECO:0000256" key="7">
    <source>
        <dbReference type="ARBA" id="ARBA00022490"/>
    </source>
</evidence>
<dbReference type="PROSITE" id="PS00742">
    <property type="entry name" value="PEP_ENZYMES_2"/>
    <property type="match status" value="1"/>
</dbReference>
<dbReference type="Gene3D" id="1.10.274.10">
    <property type="entry name" value="PtsI, HPr-binding domain"/>
    <property type="match status" value="1"/>
</dbReference>
<evidence type="ECO:0000256" key="10">
    <source>
        <dbReference type="ARBA" id="ARBA00022683"/>
    </source>
</evidence>
<evidence type="ECO:0000313" key="15">
    <source>
        <dbReference type="EMBL" id="TLU61465.1"/>
    </source>
</evidence>
<dbReference type="Gene3D" id="3.50.30.10">
    <property type="entry name" value="Phosphohistidine domain"/>
    <property type="match status" value="1"/>
</dbReference>
<dbReference type="PANTHER" id="PTHR46244:SF1">
    <property type="entry name" value="PHOSPHOENOLPYRUVATE-DEPENDENT PHOSPHOTRANSFERASE SYSTEM"/>
    <property type="match status" value="1"/>
</dbReference>
<dbReference type="InterPro" id="IPR050499">
    <property type="entry name" value="PEP-utilizing_PTS_enzyme"/>
</dbReference>
<dbReference type="SUPFAM" id="SSF51621">
    <property type="entry name" value="Phosphoenolpyruvate/pyruvate domain"/>
    <property type="match status" value="1"/>
</dbReference>
<dbReference type="NCBIfam" id="TIGR01417">
    <property type="entry name" value="PTS_I_fam"/>
    <property type="match status" value="1"/>
</dbReference>
<dbReference type="InterPro" id="IPR015813">
    <property type="entry name" value="Pyrv/PenolPyrv_kinase-like_dom"/>
</dbReference>
<dbReference type="PRINTS" id="PR01736">
    <property type="entry name" value="PHPHTRNFRASE"/>
</dbReference>
<keyword evidence="6" id="KW-0813">Transport</keyword>
<sequence length="753" mass="83920">MLTTLRRIVLAFGQEPDLDSALQSLVSQVKTAMATQCCSIYLANEELQHFLLMASDGLAKDSLGQVRIAFNEGLVGMVGQREEPINIANAQRHPRFKHAPEVKEEAFNAFLGTPIIHQRRVLGIISVQQQESRQFNENEEAFLVTLAAQLATTLSSAESRGMISAMCKRVDKTHLRAIPGASGLASGQCFVSRPLADLRRITLTKQGNKSKQKKRLQLAIARAYRDMSQMRNRMSGTIPKDTLDIFDMYQQMLSSASIGDDIEANIDAGWDAQSALKLVIDRYVAQFEAVEDSYIRERAVDIRDLGNRVLLHLQDYQQKHVRLPDDLILVAQEVTASMLAEYQHKGLRAIISLSGSINSHAVILARALGIPAIMGVGDLPLTSFAERPAIVDGYSGEVFLSPSAEQVTHYQRLMDEERELQQEVREVTELEPVTEDGHAIELLMNAGLVAEFDQSMKHGSSGIGLYRTEIAFMERTSFPSEQEQVSAYQNVLASFPGQTVVMRTLDIGGDKTLEYFPINEANPFLGWRGIRVTLDHPEIFLVQVRAMIRANIGQENLQILLPMITSLQEVDEALRLIEQAFLEIAQEQSVDIQKPQVGVMIEVPSLIFQISQLAERVDFFSVGSNDLTQYLLAVDRNNERVASLYDAYHPAVLRALNFIAKQSGEKNMSLSLCGELAAEPGGAILLLAMGYDKLSMNSFNIPRIKWVIRHISLQHARQMLETCLQLDTADAVHQYINRQLEQLGFGGFIRAGK</sequence>
<evidence type="ECO:0000256" key="12">
    <source>
        <dbReference type="ARBA" id="ARBA00022777"/>
    </source>
</evidence>
<evidence type="ECO:0000256" key="5">
    <source>
        <dbReference type="ARBA" id="ARBA00012232"/>
    </source>
</evidence>
<protein>
    <recommendedName>
        <fullName evidence="5">phosphoenolpyruvate--protein phosphotransferase</fullName>
        <ecNumber evidence="5">2.7.3.9</ecNumber>
    </recommendedName>
</protein>
<dbReference type="InterPro" id="IPR040442">
    <property type="entry name" value="Pyrv_kinase-like_dom_sf"/>
</dbReference>
<evidence type="ECO:0000256" key="11">
    <source>
        <dbReference type="ARBA" id="ARBA00022723"/>
    </source>
</evidence>
<proteinExistence type="inferred from homology"/>